<proteinExistence type="predicted"/>
<evidence type="ECO:0008006" key="4">
    <source>
        <dbReference type="Google" id="ProtNLM"/>
    </source>
</evidence>
<organism evidence="2 3">
    <name type="scientific">Aspergillus ellipticus CBS 707.79</name>
    <dbReference type="NCBI Taxonomy" id="1448320"/>
    <lineage>
        <taxon>Eukaryota</taxon>
        <taxon>Fungi</taxon>
        <taxon>Dikarya</taxon>
        <taxon>Ascomycota</taxon>
        <taxon>Pezizomycotina</taxon>
        <taxon>Eurotiomycetes</taxon>
        <taxon>Eurotiomycetidae</taxon>
        <taxon>Eurotiales</taxon>
        <taxon>Aspergillaceae</taxon>
        <taxon>Aspergillus</taxon>
        <taxon>Aspergillus subgen. Circumdati</taxon>
    </lineage>
</organism>
<evidence type="ECO:0000256" key="1">
    <source>
        <dbReference type="SAM" id="MobiDB-lite"/>
    </source>
</evidence>
<protein>
    <recommendedName>
        <fullName evidence="4">F-box domain protein</fullName>
    </recommendedName>
</protein>
<dbReference type="OrthoDB" id="5376710at2759"/>
<evidence type="ECO:0000313" key="3">
    <source>
        <dbReference type="Proteomes" id="UP000247810"/>
    </source>
</evidence>
<dbReference type="AlphaFoldDB" id="A0A319DA96"/>
<dbReference type="EMBL" id="KZ825875">
    <property type="protein sequence ID" value="PYH94269.1"/>
    <property type="molecule type" value="Genomic_DNA"/>
</dbReference>
<dbReference type="CDD" id="cd14270">
    <property type="entry name" value="UBA"/>
    <property type="match status" value="1"/>
</dbReference>
<feature type="region of interest" description="Disordered" evidence="1">
    <location>
        <begin position="386"/>
        <end position="433"/>
    </location>
</feature>
<evidence type="ECO:0000313" key="2">
    <source>
        <dbReference type="EMBL" id="PYH94269.1"/>
    </source>
</evidence>
<dbReference type="STRING" id="1448320.A0A319DA96"/>
<name>A0A319DA96_9EURO</name>
<accession>A0A319DA96</accession>
<feature type="compositionally biased region" description="Low complexity" evidence="1">
    <location>
        <begin position="411"/>
        <end position="423"/>
    </location>
</feature>
<sequence>MVYELDSAPSLPPAELQGDTTSPIHVLSEPGVMPTALPDPVILSILKHVDSLDGLFSIAVVRKDFYRVFKNHELSLMKNTVFAMSAPAWELREMSPPWGTEWQVLLDPDAPVPEYTPASYLNRYSQDIFTLAHLKSRILARCGTFLRPDTIQGLAGNDDVRATEVDDAFWRVWTFCRIFGSGKHREGDTVGQLDWLRGGTKATDRHISVATSMTEPFNMDSVLFEPPAGFGYGNKGGLSKSQLLDMTEIWTCLGVLLQPLHGRCTEARKAGIFDGHDVTPNDTTKEAAVLEEWSHYVLTLGLSAVFILGSIHPHDNTATANFDKAQLLGLTKWEQSDSGGSRSSFLREAVSRAYQPPQNIALRTCSRSSGINSRLCDPLTGRDAFSTTGSPIERQFSPDFHRQRQAAYSAQLRNQRQQQQQQRSLPNAMPAEERPISGYASIMSRLEGVPYSPQHRLPLPEVTAPQMTNPNMPNAQYRQKSQPVTSYQQVRDPVDQAIETMVRDLGFAEEDAKWALKVTDNGEGIDLNAAVSLLRREHKSHERNTRGFSLRKRSNLLSSVINSPESRNTGWKWA</sequence>
<keyword evidence="3" id="KW-1185">Reference proteome</keyword>
<dbReference type="Proteomes" id="UP000247810">
    <property type="component" value="Unassembled WGS sequence"/>
</dbReference>
<dbReference type="VEuPathDB" id="FungiDB:BO71DRAFT_353711"/>
<gene>
    <name evidence="2" type="ORF">BO71DRAFT_353711</name>
</gene>
<reference evidence="2 3" key="1">
    <citation type="submission" date="2018-02" db="EMBL/GenBank/DDBJ databases">
        <title>The genomes of Aspergillus section Nigri reveals drivers in fungal speciation.</title>
        <authorList>
            <consortium name="DOE Joint Genome Institute"/>
            <person name="Vesth T.C."/>
            <person name="Nybo J."/>
            <person name="Theobald S."/>
            <person name="Brandl J."/>
            <person name="Frisvad J.C."/>
            <person name="Nielsen K.F."/>
            <person name="Lyhne E.K."/>
            <person name="Kogle M.E."/>
            <person name="Kuo A."/>
            <person name="Riley R."/>
            <person name="Clum A."/>
            <person name="Nolan M."/>
            <person name="Lipzen A."/>
            <person name="Salamov A."/>
            <person name="Henrissat B."/>
            <person name="Wiebenga A."/>
            <person name="De vries R.P."/>
            <person name="Grigoriev I.V."/>
            <person name="Mortensen U.H."/>
            <person name="Andersen M.R."/>
            <person name="Baker S.E."/>
        </authorList>
    </citation>
    <scope>NUCLEOTIDE SEQUENCE [LARGE SCALE GENOMIC DNA]</scope>
    <source>
        <strain evidence="2 3">CBS 707.79</strain>
    </source>
</reference>